<dbReference type="Proteomes" id="UP001108280">
    <property type="component" value="Chromosome 9"/>
</dbReference>
<dbReference type="InterPro" id="IPR016054">
    <property type="entry name" value="LY6_UPA_recep-like"/>
</dbReference>
<protein>
    <submittedName>
        <fullName evidence="9">CD177 antigen-like</fullName>
    </submittedName>
</protein>
<keyword evidence="2" id="KW-1003">Cell membrane</keyword>
<dbReference type="OrthoDB" id="9538399at2759"/>
<keyword evidence="3 6" id="KW-0732">Signal</keyword>
<proteinExistence type="predicted"/>
<name>A0A9J7JY71_CRIGR</name>
<evidence type="ECO:0000256" key="5">
    <source>
        <dbReference type="ARBA" id="ARBA00023180"/>
    </source>
</evidence>
<evidence type="ECO:0000313" key="9">
    <source>
        <dbReference type="RefSeq" id="XP_027286934.1"/>
    </source>
</evidence>
<dbReference type="AlphaFoldDB" id="A0A9J7JY71"/>
<keyword evidence="4" id="KW-0472">Membrane</keyword>
<dbReference type="GeneID" id="113837345"/>
<evidence type="ECO:0000313" key="8">
    <source>
        <dbReference type="Proteomes" id="UP001108280"/>
    </source>
</evidence>
<dbReference type="PANTHER" id="PTHR16529:SF9">
    <property type="entry name" value="LY6_PLAUR DOMAIN CONTAINING 10-RELATED"/>
    <property type="match status" value="1"/>
</dbReference>
<evidence type="ECO:0000259" key="7">
    <source>
        <dbReference type="Pfam" id="PF00021"/>
    </source>
</evidence>
<dbReference type="PANTHER" id="PTHR16529">
    <property type="entry name" value="CD177 ANTIGEN"/>
    <property type="match status" value="1"/>
</dbReference>
<evidence type="ECO:0000256" key="3">
    <source>
        <dbReference type="ARBA" id="ARBA00022729"/>
    </source>
</evidence>
<organism evidence="8 9">
    <name type="scientific">Cricetulus griseus</name>
    <name type="common">Chinese hamster</name>
    <name type="synonym">Cricetulus barabensis griseus</name>
    <dbReference type="NCBI Taxonomy" id="10029"/>
    <lineage>
        <taxon>Eukaryota</taxon>
        <taxon>Metazoa</taxon>
        <taxon>Chordata</taxon>
        <taxon>Craniata</taxon>
        <taxon>Vertebrata</taxon>
        <taxon>Euteleostomi</taxon>
        <taxon>Mammalia</taxon>
        <taxon>Eutheria</taxon>
        <taxon>Euarchontoglires</taxon>
        <taxon>Glires</taxon>
        <taxon>Rodentia</taxon>
        <taxon>Myomorpha</taxon>
        <taxon>Muroidea</taxon>
        <taxon>Cricetidae</taxon>
        <taxon>Cricetinae</taxon>
        <taxon>Cricetulus</taxon>
    </lineage>
</organism>
<comment type="subcellular location">
    <subcellularLocation>
        <location evidence="1">Cell membrane</location>
    </subcellularLocation>
</comment>
<dbReference type="InterPro" id="IPR051899">
    <property type="entry name" value="Fert-Immune_med_protein"/>
</dbReference>
<reference evidence="8" key="1">
    <citation type="journal article" date="2018" name="Biotechnol. Bioeng.">
        <title>A reference genome of the Chinese hamster based on a hybrid assembly strategy.</title>
        <authorList>
            <person name="Rupp O."/>
            <person name="MacDonald M.L."/>
            <person name="Li S."/>
            <person name="Dhiman H."/>
            <person name="Polson S."/>
            <person name="Griep S."/>
            <person name="Heffner K."/>
            <person name="Hernandez I."/>
            <person name="Brinkrolf K."/>
            <person name="Jadhav V."/>
            <person name="Samoudi M."/>
            <person name="Hao H."/>
            <person name="Kingham B."/>
            <person name="Goesmann A."/>
            <person name="Betenbaugh M.J."/>
            <person name="Lewis N.E."/>
            <person name="Borth N."/>
            <person name="Lee K.H."/>
        </authorList>
    </citation>
    <scope>NUCLEOTIDE SEQUENCE [LARGE SCALE GENOMIC DNA]</scope>
    <source>
        <strain evidence="8">17A/GY</strain>
    </source>
</reference>
<dbReference type="GO" id="GO:0007159">
    <property type="term" value="P:leukocyte cell-cell adhesion"/>
    <property type="evidence" value="ECO:0007669"/>
    <property type="project" value="TreeGrafter"/>
</dbReference>
<reference evidence="8" key="2">
    <citation type="journal article" date="2020" name="Biotechnol. Bioeng.">
        <title>Chromosome-scale scaffolds for the Chinese hamster reference genome assembly to facilitate the study of the CHO epigenome.</title>
        <authorList>
            <person name="Hilliard W."/>
            <person name="MacDonald M."/>
            <person name="Lee K.H."/>
        </authorList>
    </citation>
    <scope>NUCLEOTIDE SEQUENCE [LARGE SCALE GENOMIC DNA]</scope>
    <source>
        <strain evidence="8">17A/GY</strain>
    </source>
</reference>
<sequence>MAACFTHCLLLVFLVGFTPYSGTLKCYSGNIVEFGGGFAQETVKWSPKDTIETGPNETCQETFLMIDVGPKSLLVGSKGPGQPGEWKEDRVNLYSQKPGIVAAVYTNFCEESECNNATSDEVLVAHIRTPDLPDTSTIKCPICLTDENSCPNNLAYCPNKTVCYSGSFKITGGGVNKIFYIKGCLDSTAPNIFKREERIGIFSVVETAKSLTANSFSHLFVPGTSLAWVLGLGLFLTLHLSGFVFSDEPVSMSFLVPVGPHTLLSSAVIT</sequence>
<evidence type="ECO:0000256" key="1">
    <source>
        <dbReference type="ARBA" id="ARBA00004236"/>
    </source>
</evidence>
<dbReference type="RefSeq" id="XP_027286934.1">
    <property type="nucleotide sequence ID" value="XM_027431133.2"/>
</dbReference>
<evidence type="ECO:0000256" key="4">
    <source>
        <dbReference type="ARBA" id="ARBA00023136"/>
    </source>
</evidence>
<feature type="domain" description="UPAR/Ly6" evidence="7">
    <location>
        <begin position="137"/>
        <end position="204"/>
    </location>
</feature>
<evidence type="ECO:0000256" key="2">
    <source>
        <dbReference type="ARBA" id="ARBA00022475"/>
    </source>
</evidence>
<reference evidence="9" key="3">
    <citation type="submission" date="2025-08" db="UniProtKB">
        <authorList>
            <consortium name="RefSeq"/>
        </authorList>
    </citation>
    <scope>IDENTIFICATION</scope>
    <source>
        <strain evidence="9">17A/GY</strain>
        <tissue evidence="9">Liver</tissue>
    </source>
</reference>
<feature type="signal peptide" evidence="6">
    <location>
        <begin position="1"/>
        <end position="23"/>
    </location>
</feature>
<dbReference type="GO" id="GO:0098742">
    <property type="term" value="P:cell-cell adhesion via plasma-membrane adhesion molecules"/>
    <property type="evidence" value="ECO:0007669"/>
    <property type="project" value="TreeGrafter"/>
</dbReference>
<gene>
    <name evidence="9" type="primary">LOC113837345</name>
</gene>
<feature type="chain" id="PRO_5039939950" evidence="6">
    <location>
        <begin position="24"/>
        <end position="270"/>
    </location>
</feature>
<dbReference type="GO" id="GO:0043315">
    <property type="term" value="P:positive regulation of neutrophil degranulation"/>
    <property type="evidence" value="ECO:0007669"/>
    <property type="project" value="TreeGrafter"/>
</dbReference>
<evidence type="ECO:0000256" key="6">
    <source>
        <dbReference type="SAM" id="SignalP"/>
    </source>
</evidence>
<dbReference type="GO" id="GO:0044853">
    <property type="term" value="C:plasma membrane raft"/>
    <property type="evidence" value="ECO:0007669"/>
    <property type="project" value="TreeGrafter"/>
</dbReference>
<dbReference type="KEGG" id="cge:113837345"/>
<dbReference type="GO" id="GO:0045217">
    <property type="term" value="P:cell-cell junction maintenance"/>
    <property type="evidence" value="ECO:0007669"/>
    <property type="project" value="TreeGrafter"/>
</dbReference>
<dbReference type="Pfam" id="PF00021">
    <property type="entry name" value="UPAR_LY6"/>
    <property type="match status" value="1"/>
</dbReference>
<keyword evidence="5" id="KW-0325">Glycoprotein</keyword>
<keyword evidence="8" id="KW-1185">Reference proteome</keyword>
<accession>A0A9J7JY71</accession>
<dbReference type="GO" id="GO:2001044">
    <property type="term" value="P:regulation of integrin-mediated signaling pathway"/>
    <property type="evidence" value="ECO:0007669"/>
    <property type="project" value="TreeGrafter"/>
</dbReference>